<dbReference type="PANTHER" id="PTHR30514:SF1">
    <property type="entry name" value="HTH-TYPE TRANSCRIPTIONAL REGULATOR HEXR-RELATED"/>
    <property type="match status" value="1"/>
</dbReference>
<feature type="domain" description="HTH rpiR-type" evidence="4">
    <location>
        <begin position="17"/>
        <end position="93"/>
    </location>
</feature>
<dbReference type="InterPro" id="IPR047640">
    <property type="entry name" value="RpiR-like"/>
</dbReference>
<evidence type="ECO:0000259" key="4">
    <source>
        <dbReference type="PROSITE" id="PS51071"/>
    </source>
</evidence>
<dbReference type="Pfam" id="PF01418">
    <property type="entry name" value="HTH_6"/>
    <property type="match status" value="1"/>
</dbReference>
<protein>
    <submittedName>
        <fullName evidence="6">Transcriptional regulator, RpiR family</fullName>
    </submittedName>
</protein>
<dbReference type="Gene3D" id="3.40.50.10490">
    <property type="entry name" value="Glucose-6-phosphate isomerase like protein, domain 1"/>
    <property type="match status" value="1"/>
</dbReference>
<keyword evidence="2" id="KW-0238">DNA-binding</keyword>
<gene>
    <name evidence="6" type="ordered locus">THA_1990</name>
</gene>
<name>B7IEI4_THEAB</name>
<dbReference type="Gene3D" id="1.10.10.10">
    <property type="entry name" value="Winged helix-like DNA-binding domain superfamily/Winged helix DNA-binding domain"/>
    <property type="match status" value="1"/>
</dbReference>
<dbReference type="InterPro" id="IPR009057">
    <property type="entry name" value="Homeodomain-like_sf"/>
</dbReference>
<accession>B7IEI4</accession>
<dbReference type="EMBL" id="CP001185">
    <property type="protein sequence ID" value="ACJ76411.1"/>
    <property type="molecule type" value="Genomic_DNA"/>
</dbReference>
<dbReference type="Pfam" id="PF01380">
    <property type="entry name" value="SIS"/>
    <property type="match status" value="1"/>
</dbReference>
<dbReference type="HOGENOM" id="CLU_055769_0_4_0"/>
<feature type="domain" description="SIS" evidence="5">
    <location>
        <begin position="126"/>
        <end position="266"/>
    </location>
</feature>
<sequence>MNLIRKVNRKDMEDVKLGIIEKLKAIYDQLKPAERKIARYIINYPDDVIHHSISELSELAKVGEATISRISRKLGYKGFQALKIELAKELSSISFEETKTNSVISEVIESLNKLSKIINENEINQIAKKVVESNKIFFFGVGSSGVVAEYGALLFTRGGFFANYYNDPHMQVISAAGMDNQTVVFGISSSGNIRDTVKSMKVAKDSKAFTVAITGGYESKITEVVDKTIYIPPAGLERGMPKISPIVSQISILHMIFEEVLSLKKEAIEIIKKANTTLKTKKYLSKNEKI</sequence>
<dbReference type="CDD" id="cd05013">
    <property type="entry name" value="SIS_RpiR"/>
    <property type="match status" value="1"/>
</dbReference>
<keyword evidence="3" id="KW-0804">Transcription</keyword>
<organism evidence="6 7">
    <name type="scientific">Thermosipho africanus (strain TCF52B)</name>
    <dbReference type="NCBI Taxonomy" id="484019"/>
    <lineage>
        <taxon>Bacteria</taxon>
        <taxon>Thermotogati</taxon>
        <taxon>Thermotogota</taxon>
        <taxon>Thermotogae</taxon>
        <taxon>Thermotogales</taxon>
        <taxon>Fervidobacteriaceae</taxon>
        <taxon>Thermosipho</taxon>
    </lineage>
</organism>
<dbReference type="GO" id="GO:1901135">
    <property type="term" value="P:carbohydrate derivative metabolic process"/>
    <property type="evidence" value="ECO:0007669"/>
    <property type="project" value="InterPro"/>
</dbReference>
<keyword evidence="1" id="KW-0805">Transcription regulation</keyword>
<evidence type="ECO:0000259" key="5">
    <source>
        <dbReference type="PROSITE" id="PS51464"/>
    </source>
</evidence>
<dbReference type="AlphaFoldDB" id="B7IEI4"/>
<dbReference type="GO" id="GO:0097367">
    <property type="term" value="F:carbohydrate derivative binding"/>
    <property type="evidence" value="ECO:0007669"/>
    <property type="project" value="InterPro"/>
</dbReference>
<evidence type="ECO:0000313" key="6">
    <source>
        <dbReference type="EMBL" id="ACJ76411.1"/>
    </source>
</evidence>
<dbReference type="InterPro" id="IPR046348">
    <property type="entry name" value="SIS_dom_sf"/>
</dbReference>
<dbReference type="InterPro" id="IPR036388">
    <property type="entry name" value="WH-like_DNA-bd_sf"/>
</dbReference>
<dbReference type="GO" id="GO:0003700">
    <property type="term" value="F:DNA-binding transcription factor activity"/>
    <property type="evidence" value="ECO:0007669"/>
    <property type="project" value="InterPro"/>
</dbReference>
<dbReference type="SUPFAM" id="SSF53697">
    <property type="entry name" value="SIS domain"/>
    <property type="match status" value="1"/>
</dbReference>
<evidence type="ECO:0000256" key="1">
    <source>
        <dbReference type="ARBA" id="ARBA00023015"/>
    </source>
</evidence>
<evidence type="ECO:0000313" key="7">
    <source>
        <dbReference type="Proteomes" id="UP000002453"/>
    </source>
</evidence>
<dbReference type="InterPro" id="IPR000281">
    <property type="entry name" value="HTH_RpiR"/>
</dbReference>
<dbReference type="PANTHER" id="PTHR30514">
    <property type="entry name" value="GLUCOKINASE"/>
    <property type="match status" value="1"/>
</dbReference>
<dbReference type="STRING" id="484019.THA_1990"/>
<dbReference type="Proteomes" id="UP000002453">
    <property type="component" value="Chromosome"/>
</dbReference>
<keyword evidence="7" id="KW-1185">Reference proteome</keyword>
<dbReference type="InterPro" id="IPR035472">
    <property type="entry name" value="RpiR-like_SIS"/>
</dbReference>
<dbReference type="eggNOG" id="COG1737">
    <property type="taxonomic scope" value="Bacteria"/>
</dbReference>
<dbReference type="KEGG" id="taf:THA_1990"/>
<proteinExistence type="predicted"/>
<dbReference type="PROSITE" id="PS51464">
    <property type="entry name" value="SIS"/>
    <property type="match status" value="1"/>
</dbReference>
<dbReference type="InterPro" id="IPR001347">
    <property type="entry name" value="SIS_dom"/>
</dbReference>
<evidence type="ECO:0000256" key="3">
    <source>
        <dbReference type="ARBA" id="ARBA00023163"/>
    </source>
</evidence>
<reference evidence="6 7" key="1">
    <citation type="journal article" date="2009" name="J. Bacteriol.">
        <title>The genome of Thermosipho africanus TCF52B: lateral genetic connections to the Firmicutes and Archaea.</title>
        <authorList>
            <person name="Nesboe C.L."/>
            <person name="Bapteste E."/>
            <person name="Curtis B."/>
            <person name="Dahle H."/>
            <person name="Lopez P."/>
            <person name="Macleod D."/>
            <person name="Dlutek M."/>
            <person name="Bowman S."/>
            <person name="Zhaxybayeva O."/>
            <person name="Birkeland N.-K."/>
            <person name="Doolittle W.F."/>
        </authorList>
    </citation>
    <scope>NUCLEOTIDE SEQUENCE [LARGE SCALE GENOMIC DNA]</scope>
    <source>
        <strain evidence="6 7">TCF52B</strain>
    </source>
</reference>
<dbReference type="GO" id="GO:0003677">
    <property type="term" value="F:DNA binding"/>
    <property type="evidence" value="ECO:0007669"/>
    <property type="project" value="UniProtKB-KW"/>
</dbReference>
<evidence type="ECO:0000256" key="2">
    <source>
        <dbReference type="ARBA" id="ARBA00023125"/>
    </source>
</evidence>
<dbReference type="SUPFAM" id="SSF46689">
    <property type="entry name" value="Homeodomain-like"/>
    <property type="match status" value="1"/>
</dbReference>
<dbReference type="PROSITE" id="PS51071">
    <property type="entry name" value="HTH_RPIR"/>
    <property type="match status" value="1"/>
</dbReference>